<feature type="compositionally biased region" description="Polar residues" evidence="1">
    <location>
        <begin position="283"/>
        <end position="292"/>
    </location>
</feature>
<gene>
    <name evidence="2" type="ORF">Ddye_027677</name>
</gene>
<dbReference type="Proteomes" id="UP001280121">
    <property type="component" value="Unassembled WGS sequence"/>
</dbReference>
<protein>
    <submittedName>
        <fullName evidence="2">Uncharacterized protein</fullName>
    </submittedName>
</protein>
<feature type="compositionally biased region" description="Basic and acidic residues" evidence="1">
    <location>
        <begin position="75"/>
        <end position="90"/>
    </location>
</feature>
<feature type="region of interest" description="Disordered" evidence="1">
    <location>
        <begin position="65"/>
        <end position="92"/>
    </location>
</feature>
<organism evidence="2 3">
    <name type="scientific">Dipteronia dyeriana</name>
    <dbReference type="NCBI Taxonomy" id="168575"/>
    <lineage>
        <taxon>Eukaryota</taxon>
        <taxon>Viridiplantae</taxon>
        <taxon>Streptophyta</taxon>
        <taxon>Embryophyta</taxon>
        <taxon>Tracheophyta</taxon>
        <taxon>Spermatophyta</taxon>
        <taxon>Magnoliopsida</taxon>
        <taxon>eudicotyledons</taxon>
        <taxon>Gunneridae</taxon>
        <taxon>Pentapetalae</taxon>
        <taxon>rosids</taxon>
        <taxon>malvids</taxon>
        <taxon>Sapindales</taxon>
        <taxon>Sapindaceae</taxon>
        <taxon>Hippocastanoideae</taxon>
        <taxon>Acereae</taxon>
        <taxon>Dipteronia</taxon>
    </lineage>
</organism>
<reference evidence="2" key="1">
    <citation type="journal article" date="2023" name="Plant J.">
        <title>Genome sequences and population genomics provide insights into the demographic history, inbreeding, and mutation load of two 'living fossil' tree species of Dipteronia.</title>
        <authorList>
            <person name="Feng Y."/>
            <person name="Comes H.P."/>
            <person name="Chen J."/>
            <person name="Zhu S."/>
            <person name="Lu R."/>
            <person name="Zhang X."/>
            <person name="Li P."/>
            <person name="Qiu J."/>
            <person name="Olsen K.M."/>
            <person name="Qiu Y."/>
        </authorList>
    </citation>
    <scope>NUCLEOTIDE SEQUENCE</scope>
    <source>
        <strain evidence="2">KIB01</strain>
    </source>
</reference>
<evidence type="ECO:0000313" key="2">
    <source>
        <dbReference type="EMBL" id="KAK2639882.1"/>
    </source>
</evidence>
<proteinExistence type="predicted"/>
<evidence type="ECO:0000256" key="1">
    <source>
        <dbReference type="SAM" id="MobiDB-lite"/>
    </source>
</evidence>
<accession>A0AAD9TQ07</accession>
<sequence length="292" mass="33112">MIRSLNSNFIVGESLQLGFLNALLLLKQTMSGKMFPRSQPSFSRGTQLYLDREIQSPDRLIEYSHPPFGRGTPLKFDRGTRSPDQKHPGEDNGWFSWLMSKFGSEKRAKRSDVPKVHNEGRERVVLPLVYTGCFSDMFPGPPAGMYPSDGGMLVAWLSESSACMKQTMSGEMFPRSQPPFVPGTGLNLDREIQSSDRETQLHLDREIQSQVRLVTQFFLDWEIQSPDRSIKYSHPPFGRGTRLNFDRGTPSPDPEHPGEDNGWFSWLMSKFGSKKRAKRSDKGQMTNKGDMG</sequence>
<name>A0AAD9TQ07_9ROSI</name>
<comment type="caution">
    <text evidence="2">The sequence shown here is derived from an EMBL/GenBank/DDBJ whole genome shotgun (WGS) entry which is preliminary data.</text>
</comment>
<feature type="region of interest" description="Disordered" evidence="1">
    <location>
        <begin position="230"/>
        <end position="292"/>
    </location>
</feature>
<keyword evidence="3" id="KW-1185">Reference proteome</keyword>
<evidence type="ECO:0000313" key="3">
    <source>
        <dbReference type="Proteomes" id="UP001280121"/>
    </source>
</evidence>
<dbReference type="AlphaFoldDB" id="A0AAD9TQ07"/>
<dbReference type="EMBL" id="JANJYI010000008">
    <property type="protein sequence ID" value="KAK2639882.1"/>
    <property type="molecule type" value="Genomic_DNA"/>
</dbReference>